<dbReference type="Pfam" id="PF00400">
    <property type="entry name" value="WD40"/>
    <property type="match status" value="1"/>
</dbReference>
<dbReference type="GO" id="GO:0003714">
    <property type="term" value="F:transcription corepressor activity"/>
    <property type="evidence" value="ECO:0007669"/>
    <property type="project" value="InterPro"/>
</dbReference>
<evidence type="ECO:0000256" key="4">
    <source>
        <dbReference type="ARBA" id="ARBA00023242"/>
    </source>
</evidence>
<dbReference type="Gene3D" id="2.130.10.10">
    <property type="entry name" value="YVTN repeat-like/Quinoprotein amine dehydrogenase"/>
    <property type="match status" value="1"/>
</dbReference>
<reference evidence="7" key="1">
    <citation type="journal article" date="2021" name="IMA Fungus">
        <title>Genomic characterization of three marine fungi, including Emericellopsis atlantica sp. nov. with signatures of a generalist lifestyle and marine biomass degradation.</title>
        <authorList>
            <person name="Hagestad O.C."/>
            <person name="Hou L."/>
            <person name="Andersen J.H."/>
            <person name="Hansen E.H."/>
            <person name="Altermark B."/>
            <person name="Li C."/>
            <person name="Kuhnert E."/>
            <person name="Cox R.J."/>
            <person name="Crous P.W."/>
            <person name="Spatafora J.W."/>
            <person name="Lail K."/>
            <person name="Amirebrahimi M."/>
            <person name="Lipzen A."/>
            <person name="Pangilinan J."/>
            <person name="Andreopoulos W."/>
            <person name="Hayes R.D."/>
            <person name="Ng V."/>
            <person name="Grigoriev I.V."/>
            <person name="Jackson S.A."/>
            <person name="Sutton T.D.S."/>
            <person name="Dobson A.D.W."/>
            <person name="Rama T."/>
        </authorList>
    </citation>
    <scope>NUCLEOTIDE SEQUENCE</scope>
    <source>
        <strain evidence="7">TRa018bII</strain>
    </source>
</reference>
<evidence type="ECO:0000313" key="7">
    <source>
        <dbReference type="EMBL" id="KAG9230797.1"/>
    </source>
</evidence>
<evidence type="ECO:0000313" key="8">
    <source>
        <dbReference type="Proteomes" id="UP000824998"/>
    </source>
</evidence>
<gene>
    <name evidence="7" type="ORF">BJ875DRAFT_384354</name>
</gene>
<comment type="caution">
    <text evidence="7">The sequence shown here is derived from an EMBL/GenBank/DDBJ whole genome shotgun (WGS) entry which is preliminary data.</text>
</comment>
<proteinExistence type="predicted"/>
<keyword evidence="2 5" id="KW-0853">WD repeat</keyword>
<comment type="subcellular location">
    <subcellularLocation>
        <location evidence="1">Nucleus</location>
    </subcellularLocation>
</comment>
<dbReference type="InterPro" id="IPR036322">
    <property type="entry name" value="WD40_repeat_dom_sf"/>
</dbReference>
<dbReference type="SMART" id="SM00320">
    <property type="entry name" value="WD40"/>
    <property type="match status" value="4"/>
</dbReference>
<keyword evidence="4" id="KW-0539">Nucleus</keyword>
<feature type="region of interest" description="Disordered" evidence="6">
    <location>
        <begin position="67"/>
        <end position="121"/>
    </location>
</feature>
<protein>
    <submittedName>
        <fullName evidence="7">F-box-like/WD repeat-containing protein TBL1X</fullName>
    </submittedName>
</protein>
<dbReference type="InterPro" id="IPR015943">
    <property type="entry name" value="WD40/YVTN_repeat-like_dom_sf"/>
</dbReference>
<evidence type="ECO:0000256" key="5">
    <source>
        <dbReference type="PROSITE-ProRule" id="PRU00221"/>
    </source>
</evidence>
<dbReference type="SUPFAM" id="SSF50978">
    <property type="entry name" value="WD40 repeat-like"/>
    <property type="match status" value="1"/>
</dbReference>
<keyword evidence="8" id="KW-1185">Reference proteome</keyword>
<dbReference type="GO" id="GO:0034967">
    <property type="term" value="C:Set3 complex"/>
    <property type="evidence" value="ECO:0007669"/>
    <property type="project" value="TreeGrafter"/>
</dbReference>
<evidence type="ECO:0000256" key="2">
    <source>
        <dbReference type="ARBA" id="ARBA00022574"/>
    </source>
</evidence>
<evidence type="ECO:0000256" key="1">
    <source>
        <dbReference type="ARBA" id="ARBA00004123"/>
    </source>
</evidence>
<keyword evidence="3" id="KW-0677">Repeat</keyword>
<organism evidence="7 8">
    <name type="scientific">Amylocarpus encephaloides</name>
    <dbReference type="NCBI Taxonomy" id="45428"/>
    <lineage>
        <taxon>Eukaryota</taxon>
        <taxon>Fungi</taxon>
        <taxon>Dikarya</taxon>
        <taxon>Ascomycota</taxon>
        <taxon>Pezizomycotina</taxon>
        <taxon>Leotiomycetes</taxon>
        <taxon>Helotiales</taxon>
        <taxon>Helotiales incertae sedis</taxon>
        <taxon>Amylocarpus</taxon>
    </lineage>
</organism>
<dbReference type="PROSITE" id="PS00678">
    <property type="entry name" value="WD_REPEATS_1"/>
    <property type="match status" value="1"/>
</dbReference>
<dbReference type="AlphaFoldDB" id="A0A9P7YC91"/>
<feature type="repeat" description="WD" evidence="5">
    <location>
        <begin position="297"/>
        <end position="348"/>
    </location>
</feature>
<dbReference type="EMBL" id="MU251643">
    <property type="protein sequence ID" value="KAG9230797.1"/>
    <property type="molecule type" value="Genomic_DNA"/>
</dbReference>
<dbReference type="Proteomes" id="UP000824998">
    <property type="component" value="Unassembled WGS sequence"/>
</dbReference>
<dbReference type="InterPro" id="IPR019775">
    <property type="entry name" value="WD40_repeat_CS"/>
</dbReference>
<dbReference type="InterPro" id="IPR001680">
    <property type="entry name" value="WD40_rpt"/>
</dbReference>
<evidence type="ECO:0000256" key="6">
    <source>
        <dbReference type="SAM" id="MobiDB-lite"/>
    </source>
</evidence>
<name>A0A9P7YC91_9HELO</name>
<dbReference type="InterPro" id="IPR045183">
    <property type="entry name" value="Ebi-like"/>
</dbReference>
<accession>A0A9P7YC91</accession>
<feature type="compositionally biased region" description="Polar residues" evidence="6">
    <location>
        <begin position="72"/>
        <end position="81"/>
    </location>
</feature>
<dbReference type="PROSITE" id="PS50082">
    <property type="entry name" value="WD_REPEATS_2"/>
    <property type="match status" value="1"/>
</dbReference>
<dbReference type="GO" id="GO:0006357">
    <property type="term" value="P:regulation of transcription by RNA polymerase II"/>
    <property type="evidence" value="ECO:0007669"/>
    <property type="project" value="TreeGrafter"/>
</dbReference>
<dbReference type="OrthoDB" id="1367865at2759"/>
<dbReference type="PANTHER" id="PTHR22846">
    <property type="entry name" value="WD40 REPEAT PROTEIN"/>
    <property type="match status" value="1"/>
</dbReference>
<dbReference type="PANTHER" id="PTHR22846:SF2">
    <property type="entry name" value="F-BOX-LIKE_WD REPEAT-CONTAINING PROTEIN EBI"/>
    <property type="match status" value="1"/>
</dbReference>
<sequence length="441" mass="48397">MPKESLDSDKVNYMIWRGLVYSLIDRDIAQVTKDGVAAVNGFFGPLTPTSTESPAPDEGEFENARKHEIDNEQPQPTTNGPASKRGRLSNGYENGFEPTPMELDDEQNPDENAYPSPEQLPSPVVATVGPEQGTQMDKVSELSTETIFLELSDDQTSRNAVLLQCEWNPRDPQILAAVGTDALARMWTLDHRGTVITVMSPTSDESVKFALPNNHNLHQQPLEVTWTSDEDFVICGGDLLQALHCVDGVISPTRKYETREGHALSKLSFDWRTGSLATASETGTIDIWDQTGSRRSFNAHQGVITSLAWQPLPFPVHVSDDSERLLASAGEDGAISIWNARSAETKSRSSMTMGSTVVSLSFTPDGVFIAGGTTDRILIWKVEDPALPRASWLRSDQTGWRTPMSQDSAGDENQYNLCWDANGHKLAYGAGNSLAVINFRQ</sequence>
<evidence type="ECO:0000256" key="3">
    <source>
        <dbReference type="ARBA" id="ARBA00022737"/>
    </source>
</evidence>